<dbReference type="GO" id="GO:0016787">
    <property type="term" value="F:hydrolase activity"/>
    <property type="evidence" value="ECO:0007669"/>
    <property type="project" value="UniProtKB-KW"/>
</dbReference>
<dbReference type="SUPFAM" id="SSF53474">
    <property type="entry name" value="alpha/beta-Hydrolases"/>
    <property type="match status" value="1"/>
</dbReference>
<gene>
    <name evidence="4" type="ORF">F1189_05915</name>
</gene>
<dbReference type="RefSeq" id="WP_150039713.1">
    <property type="nucleotide sequence ID" value="NZ_OW485601.1"/>
</dbReference>
<dbReference type="AlphaFoldDB" id="A0A5M6IY01"/>
<comment type="similarity">
    <text evidence="1">Belongs to the 'GDXG' lipolytic enzyme family.</text>
</comment>
<dbReference type="PROSITE" id="PS01173">
    <property type="entry name" value="LIPASE_GDXG_HIS"/>
    <property type="match status" value="1"/>
</dbReference>
<sequence length="313" mass="33291">MTWTLHPDVQGVLDLIRASGLPPVETLAATDARALYRNGRAVLQPDPPEVALVRDLAGPVPLRLYRGAGTDPAAALPALVYLHGGGWVIGDIDTHDVVCRGLANAARAAVISVDYRLAPEHKFPAAVEDCAAALRFVVAEAEDLGIDPARLAVGGDSAGGNLAAVMAIMARDGAVPPIGYQVLIYPATDLTARHPSYSRVTDGFPLVTRSVHWFVAHYLANPADAIDWRASPLRAPDLSDLPPAFVLTCTHDPLCDEGLAYADRLEREGGQVTRVHLSDQMHGFLTMGRMIRASDMTIAIIGATLRAAWNHGG</sequence>
<dbReference type="FunFam" id="3.40.50.1820:FF:000089">
    <property type="entry name" value="Alpha/beta hydrolase"/>
    <property type="match status" value="1"/>
</dbReference>
<reference evidence="4 5" key="1">
    <citation type="submission" date="2019-09" db="EMBL/GenBank/DDBJ databases">
        <title>Genome sequence of Rhodovastum atsumiense, a diverse member of the Acetobacteraceae family of non-sulfur purple photosynthetic bacteria.</title>
        <authorList>
            <person name="Meyer T."/>
            <person name="Kyndt J."/>
        </authorList>
    </citation>
    <scope>NUCLEOTIDE SEQUENCE [LARGE SCALE GENOMIC DNA]</scope>
    <source>
        <strain evidence="4 5">DSM 21279</strain>
    </source>
</reference>
<organism evidence="4 5">
    <name type="scientific">Rhodovastum atsumiense</name>
    <dbReference type="NCBI Taxonomy" id="504468"/>
    <lineage>
        <taxon>Bacteria</taxon>
        <taxon>Pseudomonadati</taxon>
        <taxon>Pseudomonadota</taxon>
        <taxon>Alphaproteobacteria</taxon>
        <taxon>Acetobacterales</taxon>
        <taxon>Acetobacteraceae</taxon>
        <taxon>Rhodovastum</taxon>
    </lineage>
</organism>
<dbReference type="EMBL" id="VWPK01000007">
    <property type="protein sequence ID" value="KAA5613230.1"/>
    <property type="molecule type" value="Genomic_DNA"/>
</dbReference>
<evidence type="ECO:0000259" key="3">
    <source>
        <dbReference type="Pfam" id="PF07859"/>
    </source>
</evidence>
<feature type="domain" description="Alpha/beta hydrolase fold-3" evidence="3">
    <location>
        <begin position="79"/>
        <end position="285"/>
    </location>
</feature>
<dbReference type="InterPro" id="IPR002168">
    <property type="entry name" value="Lipase_GDXG_HIS_AS"/>
</dbReference>
<proteinExistence type="inferred from homology"/>
<evidence type="ECO:0000313" key="4">
    <source>
        <dbReference type="EMBL" id="KAA5613230.1"/>
    </source>
</evidence>
<dbReference type="PANTHER" id="PTHR48081:SF8">
    <property type="entry name" value="ALPHA_BETA HYDROLASE FOLD-3 DOMAIN-CONTAINING PROTEIN-RELATED"/>
    <property type="match status" value="1"/>
</dbReference>
<keyword evidence="2 4" id="KW-0378">Hydrolase</keyword>
<dbReference type="OrthoDB" id="9806180at2"/>
<evidence type="ECO:0000313" key="5">
    <source>
        <dbReference type="Proteomes" id="UP000325255"/>
    </source>
</evidence>
<dbReference type="Gene3D" id="3.40.50.1820">
    <property type="entry name" value="alpha/beta hydrolase"/>
    <property type="match status" value="1"/>
</dbReference>
<comment type="caution">
    <text evidence="4">The sequence shown here is derived from an EMBL/GenBank/DDBJ whole genome shotgun (WGS) entry which is preliminary data.</text>
</comment>
<dbReference type="InterPro" id="IPR013094">
    <property type="entry name" value="AB_hydrolase_3"/>
</dbReference>
<keyword evidence="5" id="KW-1185">Reference proteome</keyword>
<dbReference type="Proteomes" id="UP000325255">
    <property type="component" value="Unassembled WGS sequence"/>
</dbReference>
<evidence type="ECO:0000256" key="1">
    <source>
        <dbReference type="ARBA" id="ARBA00010515"/>
    </source>
</evidence>
<protein>
    <submittedName>
        <fullName evidence="4">Alpha/beta hydrolase</fullName>
    </submittedName>
</protein>
<dbReference type="PANTHER" id="PTHR48081">
    <property type="entry name" value="AB HYDROLASE SUPERFAMILY PROTEIN C4A8.06C"/>
    <property type="match status" value="1"/>
</dbReference>
<dbReference type="InterPro" id="IPR050300">
    <property type="entry name" value="GDXG_lipolytic_enzyme"/>
</dbReference>
<name>A0A5M6IY01_9PROT</name>
<dbReference type="InterPro" id="IPR029058">
    <property type="entry name" value="AB_hydrolase_fold"/>
</dbReference>
<evidence type="ECO:0000256" key="2">
    <source>
        <dbReference type="ARBA" id="ARBA00022801"/>
    </source>
</evidence>
<accession>A0A5M6IY01</accession>
<dbReference type="Pfam" id="PF07859">
    <property type="entry name" value="Abhydrolase_3"/>
    <property type="match status" value="1"/>
</dbReference>